<proteinExistence type="predicted"/>
<evidence type="ECO:0000313" key="2">
    <source>
        <dbReference type="Proteomes" id="UP001497512"/>
    </source>
</evidence>
<name>A0ABP0THG3_9BRYO</name>
<organism evidence="1 2">
    <name type="scientific">Sphagnum troendelagicum</name>
    <dbReference type="NCBI Taxonomy" id="128251"/>
    <lineage>
        <taxon>Eukaryota</taxon>
        <taxon>Viridiplantae</taxon>
        <taxon>Streptophyta</taxon>
        <taxon>Embryophyta</taxon>
        <taxon>Bryophyta</taxon>
        <taxon>Sphagnophytina</taxon>
        <taxon>Sphagnopsida</taxon>
        <taxon>Sphagnales</taxon>
        <taxon>Sphagnaceae</taxon>
        <taxon>Sphagnum</taxon>
    </lineage>
</organism>
<protein>
    <submittedName>
        <fullName evidence="1">Uncharacterized protein</fullName>
    </submittedName>
</protein>
<dbReference type="Proteomes" id="UP001497512">
    <property type="component" value="Chromosome 11"/>
</dbReference>
<sequence length="80" mass="8984">MAICKSWMWLRGAVRSSVPKVLQGLGDFNLLGKRSARDLTHKGFCLARVFLMFPNHICHEIDCAIKEIPGNIELAAMQLD</sequence>
<dbReference type="EMBL" id="OZ019903">
    <property type="protein sequence ID" value="CAK9196773.1"/>
    <property type="molecule type" value="Genomic_DNA"/>
</dbReference>
<accession>A0ABP0THG3</accession>
<keyword evidence="2" id="KW-1185">Reference proteome</keyword>
<gene>
    <name evidence="1" type="ORF">CSSPTR1EN2_LOCUS3641</name>
</gene>
<evidence type="ECO:0000313" key="1">
    <source>
        <dbReference type="EMBL" id="CAK9196773.1"/>
    </source>
</evidence>
<reference evidence="1" key="1">
    <citation type="submission" date="2024-02" db="EMBL/GenBank/DDBJ databases">
        <authorList>
            <consortium name="ELIXIR-Norway"/>
            <consortium name="Elixir Norway"/>
        </authorList>
    </citation>
    <scope>NUCLEOTIDE SEQUENCE</scope>
</reference>